<dbReference type="SMART" id="SM00845">
    <property type="entry name" value="GatB_Yqey"/>
    <property type="match status" value="1"/>
</dbReference>
<accession>A0A133UPD4</accession>
<dbReference type="NCBIfam" id="TIGR00134">
    <property type="entry name" value="gatE_arch"/>
    <property type="match status" value="1"/>
</dbReference>
<evidence type="ECO:0000256" key="6">
    <source>
        <dbReference type="HAMAP-Rule" id="MF_00588"/>
    </source>
</evidence>
<name>A0A133UPD4_9EURY</name>
<keyword evidence="1 6" id="KW-0436">Ligase</keyword>
<dbReference type="PATRIC" id="fig|1698268.3.peg.1057"/>
<dbReference type="EMBL" id="LHXS01000093">
    <property type="protein sequence ID" value="KXA96075.1"/>
    <property type="molecule type" value="Genomic_DNA"/>
</dbReference>
<keyword evidence="8" id="KW-0808">Transferase</keyword>
<dbReference type="Proteomes" id="UP000070414">
    <property type="component" value="Unassembled WGS sequence"/>
</dbReference>
<dbReference type="InterPro" id="IPR004115">
    <property type="entry name" value="GAD-like_sf"/>
</dbReference>
<evidence type="ECO:0000256" key="5">
    <source>
        <dbReference type="ARBA" id="ARBA00047913"/>
    </source>
</evidence>
<protein>
    <recommendedName>
        <fullName evidence="6">Glutamyl-tRNA(Gln) amidotransferase subunit E</fullName>
        <shortName evidence="6">Glu-ADT subunit E</shortName>
        <ecNumber evidence="6">6.3.5.-</ecNumber>
    </recommendedName>
</protein>
<dbReference type="Pfam" id="PF02938">
    <property type="entry name" value="GAD"/>
    <property type="match status" value="1"/>
</dbReference>
<dbReference type="Gene3D" id="3.30.1360.30">
    <property type="entry name" value="GAD-like domain"/>
    <property type="match status" value="1"/>
</dbReference>
<dbReference type="SUPFAM" id="SSF55261">
    <property type="entry name" value="GAD domain-like"/>
    <property type="match status" value="1"/>
</dbReference>
<dbReference type="GO" id="GO:0004812">
    <property type="term" value="F:aminoacyl-tRNA ligase activity"/>
    <property type="evidence" value="ECO:0007669"/>
    <property type="project" value="InterPro"/>
</dbReference>
<comment type="similarity">
    <text evidence="6">Belongs to the GatB/GatE family. GatE subfamily.</text>
</comment>
<dbReference type="PANTHER" id="PTHR11659">
    <property type="entry name" value="GLUTAMYL-TRNA GLN AMIDOTRANSFERASE SUBUNIT B MITOCHONDRIAL AND PROKARYOTIC PET112-RELATED"/>
    <property type="match status" value="1"/>
</dbReference>
<dbReference type="GO" id="GO:0005524">
    <property type="term" value="F:ATP binding"/>
    <property type="evidence" value="ECO:0007669"/>
    <property type="project" value="UniProtKB-KW"/>
</dbReference>
<dbReference type="InterPro" id="IPR017958">
    <property type="entry name" value="Gln-tRNA_amidoTrfase_suB_CS"/>
</dbReference>
<keyword evidence="9" id="KW-1185">Reference proteome</keyword>
<dbReference type="InterPro" id="IPR004414">
    <property type="entry name" value="GatE"/>
</dbReference>
<keyword evidence="3 6" id="KW-0067">ATP-binding</keyword>
<evidence type="ECO:0000256" key="2">
    <source>
        <dbReference type="ARBA" id="ARBA00022741"/>
    </source>
</evidence>
<dbReference type="InterPro" id="IPR017959">
    <property type="entry name" value="Asn/Gln-tRNA_amidoTrfase_suB/E"/>
</dbReference>
<dbReference type="InterPro" id="IPR029351">
    <property type="entry name" value="GAD_dom"/>
</dbReference>
<evidence type="ECO:0000256" key="4">
    <source>
        <dbReference type="ARBA" id="ARBA00022917"/>
    </source>
</evidence>
<dbReference type="InterPro" id="IPR023168">
    <property type="entry name" value="GatB_Yqey_C_2"/>
</dbReference>
<dbReference type="AlphaFoldDB" id="A0A133UPD4"/>
<dbReference type="PANTHER" id="PTHR11659:SF2">
    <property type="entry name" value="GLUTAMYL-TRNA(GLN) AMIDOTRANSFERASE SUBUNIT E"/>
    <property type="match status" value="1"/>
</dbReference>
<evidence type="ECO:0000256" key="1">
    <source>
        <dbReference type="ARBA" id="ARBA00022598"/>
    </source>
</evidence>
<dbReference type="GO" id="GO:0016740">
    <property type="term" value="F:transferase activity"/>
    <property type="evidence" value="ECO:0007669"/>
    <property type="project" value="UniProtKB-KW"/>
</dbReference>
<dbReference type="SUPFAM" id="SSF55931">
    <property type="entry name" value="Glutamine synthetase/guanido kinase"/>
    <property type="match status" value="1"/>
</dbReference>
<comment type="catalytic activity">
    <reaction evidence="5 6">
        <text>L-glutamyl-tRNA(Gln) + L-glutamine + ATP + H2O = L-glutaminyl-tRNA(Gln) + L-glutamate + ADP + phosphate + H(+)</text>
        <dbReference type="Rhea" id="RHEA:17521"/>
        <dbReference type="Rhea" id="RHEA-COMP:9681"/>
        <dbReference type="Rhea" id="RHEA-COMP:9684"/>
        <dbReference type="ChEBI" id="CHEBI:15377"/>
        <dbReference type="ChEBI" id="CHEBI:15378"/>
        <dbReference type="ChEBI" id="CHEBI:29985"/>
        <dbReference type="ChEBI" id="CHEBI:30616"/>
        <dbReference type="ChEBI" id="CHEBI:43474"/>
        <dbReference type="ChEBI" id="CHEBI:58359"/>
        <dbReference type="ChEBI" id="CHEBI:78520"/>
        <dbReference type="ChEBI" id="CHEBI:78521"/>
        <dbReference type="ChEBI" id="CHEBI:456216"/>
    </reaction>
</comment>
<comment type="function">
    <text evidence="6">Allows the formation of correctly charged Gln-tRNA(Gln) through the transamidation of misacylated Glu-tRNA(Gln) in organisms which lack glutaminyl-tRNA synthetase. The reaction takes place in the presence of glutamine and ATP through an activated gamma-phospho-Glu-tRNA(Gln). The GatDE system is specific for glutamate and does not act on aspartate.</text>
</comment>
<dbReference type="SUPFAM" id="SSF89095">
    <property type="entry name" value="GatB/YqeY motif"/>
    <property type="match status" value="1"/>
</dbReference>
<dbReference type="Pfam" id="PF02934">
    <property type="entry name" value="GatB_N"/>
    <property type="match status" value="1"/>
</dbReference>
<feature type="domain" description="Asn/Gln amidotransferase" evidence="7">
    <location>
        <begin position="482"/>
        <end position="622"/>
    </location>
</feature>
<evidence type="ECO:0000313" key="9">
    <source>
        <dbReference type="Proteomes" id="UP000070414"/>
    </source>
</evidence>
<dbReference type="PROSITE" id="PS01234">
    <property type="entry name" value="GATB"/>
    <property type="match status" value="1"/>
</dbReference>
<dbReference type="HAMAP" id="MF_00588">
    <property type="entry name" value="GatE"/>
    <property type="match status" value="1"/>
</dbReference>
<comment type="subunit">
    <text evidence="6">Heterodimer of GatD and GatE.</text>
</comment>
<comment type="caution">
    <text evidence="8">The sequence shown here is derived from an EMBL/GenBank/DDBJ whole genome shotgun (WGS) entry which is preliminary data.</text>
</comment>
<dbReference type="Pfam" id="PF02637">
    <property type="entry name" value="GatB_Yqey"/>
    <property type="match status" value="1"/>
</dbReference>
<dbReference type="InterPro" id="IPR018027">
    <property type="entry name" value="Asn/Gln_amidotransferase"/>
</dbReference>
<keyword evidence="2 6" id="KW-0547">Nucleotide-binding</keyword>
<organism evidence="8 9">
    <name type="scientific">candidate division MSBL1 archaeon SCGC-AAA259I14</name>
    <dbReference type="NCBI Taxonomy" id="1698268"/>
    <lineage>
        <taxon>Archaea</taxon>
        <taxon>Methanobacteriati</taxon>
        <taxon>Methanobacteriota</taxon>
        <taxon>candidate division MSBL1</taxon>
    </lineage>
</organism>
<evidence type="ECO:0000259" key="7">
    <source>
        <dbReference type="SMART" id="SM00845"/>
    </source>
</evidence>
<dbReference type="InterPro" id="IPR042114">
    <property type="entry name" value="GatB_C_1"/>
</dbReference>
<dbReference type="GO" id="GO:0050567">
    <property type="term" value="F:glutaminyl-tRNA synthase (glutamine-hydrolyzing) activity"/>
    <property type="evidence" value="ECO:0007669"/>
    <property type="project" value="UniProtKB-UniRule"/>
</dbReference>
<dbReference type="Gene3D" id="1.10.150.380">
    <property type="entry name" value="GatB domain, N-terminal subdomain"/>
    <property type="match status" value="1"/>
</dbReference>
<gene>
    <name evidence="6" type="primary">gatE</name>
    <name evidence="8" type="ORF">AKJ38_03975</name>
</gene>
<keyword evidence="4 6" id="KW-0648">Protein biosynthesis</keyword>
<dbReference type="GO" id="GO:0006412">
    <property type="term" value="P:translation"/>
    <property type="evidence" value="ECO:0007669"/>
    <property type="project" value="UniProtKB-UniRule"/>
</dbReference>
<dbReference type="GO" id="GO:0005737">
    <property type="term" value="C:cytoplasm"/>
    <property type="evidence" value="ECO:0007669"/>
    <property type="project" value="InterPro"/>
</dbReference>
<dbReference type="InterPro" id="IPR003789">
    <property type="entry name" value="Asn/Gln_tRNA_amidoTrase-B-like"/>
</dbReference>
<dbReference type="EC" id="6.3.5.-" evidence="6"/>
<dbReference type="InterPro" id="IPR014746">
    <property type="entry name" value="Gln_synth/guanido_kin_cat_dom"/>
</dbReference>
<proteinExistence type="inferred from homology"/>
<reference evidence="8 9" key="1">
    <citation type="journal article" date="2016" name="Sci. Rep.">
        <title>Metabolic traits of an uncultured archaeal lineage -MSBL1- from brine pools of the Red Sea.</title>
        <authorList>
            <person name="Mwirichia R."/>
            <person name="Alam I."/>
            <person name="Rashid M."/>
            <person name="Vinu M."/>
            <person name="Ba-Alawi W."/>
            <person name="Anthony Kamau A."/>
            <person name="Kamanda Ngugi D."/>
            <person name="Goker M."/>
            <person name="Klenk H.P."/>
            <person name="Bajic V."/>
            <person name="Stingl U."/>
        </authorList>
    </citation>
    <scope>NUCLEOTIDE SEQUENCE [LARGE SCALE GENOMIC DNA]</scope>
    <source>
        <strain evidence="8">SCGC-AAA259I14</strain>
    </source>
</reference>
<evidence type="ECO:0000313" key="8">
    <source>
        <dbReference type="EMBL" id="KXA96075.1"/>
    </source>
</evidence>
<dbReference type="NCBIfam" id="NF003107">
    <property type="entry name" value="PRK04028.1"/>
    <property type="match status" value="1"/>
</dbReference>
<evidence type="ECO:0000256" key="3">
    <source>
        <dbReference type="ARBA" id="ARBA00022840"/>
    </source>
</evidence>
<dbReference type="GO" id="GO:0070681">
    <property type="term" value="P:glutaminyl-tRNAGln biosynthesis via transamidation"/>
    <property type="evidence" value="ECO:0007669"/>
    <property type="project" value="TreeGrafter"/>
</dbReference>
<dbReference type="InterPro" id="IPR006075">
    <property type="entry name" value="Asn/Gln-tRNA_Trfase_suB/E_cat"/>
</dbReference>
<dbReference type="Gene3D" id="1.10.10.410">
    <property type="match status" value="1"/>
</dbReference>
<sequence>MDLDYENLGLKVGFEIHQELDTHKLFCNCPSVLRDEEPEIVIDRELRPTESELGEIDRAALAEAAKSKRFKYEIHPDSVCLVELDEEPPHPVNEEARDIALEASLLLNADPVDEAQVMRKTVIDGSNTAGFQRTILIATNGHIDINGAEISLQTICLEEDAARKIDETADFVKYRLDRLGIPLLEIATSPDFNDAQTPAIAAEKIGQILRATGKVKRGIGTIRQDVNVSIEEGARQEIKGVQELSLITTVIEREVQRQVKLLEIKEELEKRKVSKVEKKIFDVTDIFADTESKVIADSISQGGVFALRLPGFEGILGTELIPDHRFGTELSDYAKVYGKVEGIFHTDELPGYGIAEEELEKLREKIGASEKDAIVLIADRENKSRKGLEAVAERVNQAFEGVPEETRRALPDGNTQYMRPLPGSARMYVETDVPPEQITEEKISEIKSGLPEKPETKKERYQKEFGLSKELAEQMSTSSKSLLFEKIIAEYNVDPTLVASTLEQTLAQLEREDVPVENITENSLKNAFELISKGKISKDALTQLLKEVGKGSKVKTAVEQLGISKMEEEKIYEIVSEVVENKEDLIKDRGEKAVNALMGVVMKKVGGKADGELVHQILEEKVKEKLP</sequence>